<dbReference type="PANTHER" id="PTHR43162">
    <property type="match status" value="1"/>
</dbReference>
<dbReference type="EMBL" id="FRBI01000019">
    <property type="protein sequence ID" value="SHN06363.1"/>
    <property type="molecule type" value="Genomic_DNA"/>
</dbReference>
<proteinExistence type="predicted"/>
<accession>A0A1M7NR95</accession>
<keyword evidence="2" id="KW-1185">Reference proteome</keyword>
<sequence length="167" mass="18198">MDHLIESTGVHYRSLGMPGFMENVLRQLDPIRNQGTYFGLLPGDRRTPLCATRDLAATAAGLLLDDTWTGQEDLPLPGHEDLSPDEMAAIMSEVLGRSITYRRIPAEAYRADLLGRGVSEPWARGLLDMAAAVDAGLYGTGPYASRSASPTTFRHWCQDVLRPALAA</sequence>
<organism evidence="1 2">
    <name type="scientific">Actinacidiphila paucisporea</name>
    <dbReference type="NCBI Taxonomy" id="310782"/>
    <lineage>
        <taxon>Bacteria</taxon>
        <taxon>Bacillati</taxon>
        <taxon>Actinomycetota</taxon>
        <taxon>Actinomycetes</taxon>
        <taxon>Kitasatosporales</taxon>
        <taxon>Streptomycetaceae</taxon>
        <taxon>Actinacidiphila</taxon>
    </lineage>
</organism>
<dbReference type="InterPro" id="IPR036291">
    <property type="entry name" value="NAD(P)-bd_dom_sf"/>
</dbReference>
<dbReference type="RefSeq" id="WP_143172577.1">
    <property type="nucleotide sequence ID" value="NZ_FRBI01000019.1"/>
</dbReference>
<protein>
    <submittedName>
        <fullName evidence="1">NmrA-like family protein</fullName>
    </submittedName>
</protein>
<dbReference type="Gene3D" id="3.40.50.720">
    <property type="entry name" value="NAD(P)-binding Rossmann-like Domain"/>
    <property type="match status" value="1"/>
</dbReference>
<evidence type="ECO:0000313" key="2">
    <source>
        <dbReference type="Proteomes" id="UP000184111"/>
    </source>
</evidence>
<reference evidence="1 2" key="1">
    <citation type="submission" date="2016-11" db="EMBL/GenBank/DDBJ databases">
        <authorList>
            <person name="Jaros S."/>
            <person name="Januszkiewicz K."/>
            <person name="Wedrychowicz H."/>
        </authorList>
    </citation>
    <scope>NUCLEOTIDE SEQUENCE [LARGE SCALE GENOMIC DNA]</scope>
    <source>
        <strain evidence="1 2">CGMCC 4.2025</strain>
    </source>
</reference>
<dbReference type="PANTHER" id="PTHR43162:SF1">
    <property type="entry name" value="PRESTALK A DIFFERENTIATION PROTEIN A"/>
    <property type="match status" value="1"/>
</dbReference>
<dbReference type="AlphaFoldDB" id="A0A1M7NR95"/>
<evidence type="ECO:0000313" key="1">
    <source>
        <dbReference type="EMBL" id="SHN06363.1"/>
    </source>
</evidence>
<name>A0A1M7NR95_9ACTN</name>
<dbReference type="Proteomes" id="UP000184111">
    <property type="component" value="Unassembled WGS sequence"/>
</dbReference>
<dbReference type="SUPFAM" id="SSF51735">
    <property type="entry name" value="NAD(P)-binding Rossmann-fold domains"/>
    <property type="match status" value="1"/>
</dbReference>
<dbReference type="InterPro" id="IPR051604">
    <property type="entry name" value="Ergot_Alk_Oxidoreductase"/>
</dbReference>
<dbReference type="Gene3D" id="3.90.25.10">
    <property type="entry name" value="UDP-galactose 4-epimerase, domain 1"/>
    <property type="match status" value="1"/>
</dbReference>
<dbReference type="STRING" id="310782.SAMN05216499_119121"/>
<dbReference type="OrthoDB" id="4632815at2"/>
<gene>
    <name evidence="1" type="ORF">SAMN05216499_119121</name>
</gene>